<dbReference type="AlphaFoldDB" id="A0A6J4LAP5"/>
<name>A0A6J4LAP5_9SPHI</name>
<evidence type="ECO:0000256" key="1">
    <source>
        <dbReference type="SAM" id="SignalP"/>
    </source>
</evidence>
<keyword evidence="1" id="KW-0732">Signal</keyword>
<dbReference type="InterPro" id="IPR011464">
    <property type="entry name" value="DUF1570"/>
</dbReference>
<sequence length="320" mass="36872">MNFSKFLHQSLVASVFLIQVPVCASEVFSPAPAPSATSQEVLKKRRTYEPQIDLILQDCELSNATREKVNKGIRFLYDFYANRLEYDFNREVVVKIRIFGSADSYRNYLDAHYPLIPKNWVGVYLSSVNEILVSLEPDEKSFYQNIFHETSHLLLSSRIKNCPNWVNEGLAEYFEYMEVTDAGVVVRPQLVKDRRTKRWLTAKNLPDVFSSFGWSNRDWNTADGNSESDEPRTIAWSVASFLMSSDRGVAFLQHLIPYLSKYPGDSKASLRAIDSYYPGGRRQFEKDWKQWVAQPRKEHHITVPPADDSRTASFIKSLFG</sequence>
<feature type="chain" id="PRO_5026946555" description="DUF1570 domain-containing protein" evidence="1">
    <location>
        <begin position="25"/>
        <end position="320"/>
    </location>
</feature>
<evidence type="ECO:0000259" key="2">
    <source>
        <dbReference type="Pfam" id="PF07607"/>
    </source>
</evidence>
<evidence type="ECO:0000313" key="3">
    <source>
        <dbReference type="EMBL" id="CAA9326810.1"/>
    </source>
</evidence>
<proteinExistence type="predicted"/>
<organism evidence="3">
    <name type="scientific">uncultured Cytophagales bacterium</name>
    <dbReference type="NCBI Taxonomy" id="158755"/>
    <lineage>
        <taxon>Bacteria</taxon>
        <taxon>Pseudomonadati</taxon>
        <taxon>Bacteroidota</taxon>
        <taxon>Sphingobacteriia</taxon>
        <taxon>Sphingobacteriales</taxon>
        <taxon>environmental samples</taxon>
    </lineage>
</organism>
<reference evidence="3" key="1">
    <citation type="submission" date="2020-02" db="EMBL/GenBank/DDBJ databases">
        <authorList>
            <person name="Meier V. D."/>
        </authorList>
    </citation>
    <scope>NUCLEOTIDE SEQUENCE</scope>
    <source>
        <strain evidence="3">AVDCRST_MAG56</strain>
    </source>
</reference>
<feature type="signal peptide" evidence="1">
    <location>
        <begin position="1"/>
        <end position="24"/>
    </location>
</feature>
<accession>A0A6J4LAP5</accession>
<dbReference type="Pfam" id="PF07607">
    <property type="entry name" value="DUF1570"/>
    <property type="match status" value="1"/>
</dbReference>
<feature type="domain" description="DUF1570" evidence="2">
    <location>
        <begin position="147"/>
        <end position="247"/>
    </location>
</feature>
<protein>
    <recommendedName>
        <fullName evidence="2">DUF1570 domain-containing protein</fullName>
    </recommendedName>
</protein>
<dbReference type="EMBL" id="CADCTQ010000600">
    <property type="protein sequence ID" value="CAA9326810.1"/>
    <property type="molecule type" value="Genomic_DNA"/>
</dbReference>
<gene>
    <name evidence="3" type="ORF">AVDCRST_MAG56-7222</name>
</gene>